<dbReference type="OrthoDB" id="2260578at2759"/>
<dbReference type="InterPro" id="IPR036864">
    <property type="entry name" value="Zn2-C6_fun-type_DNA-bd_sf"/>
</dbReference>
<feature type="domain" description="Zn(2)-C6 fungal-type" evidence="3">
    <location>
        <begin position="15"/>
        <end position="47"/>
    </location>
</feature>
<evidence type="ECO:0000313" key="5">
    <source>
        <dbReference type="Proteomes" id="UP000620124"/>
    </source>
</evidence>
<keyword evidence="1" id="KW-0539">Nucleus</keyword>
<dbReference type="Pfam" id="PF00172">
    <property type="entry name" value="Zn_clus"/>
    <property type="match status" value="1"/>
</dbReference>
<evidence type="ECO:0000256" key="1">
    <source>
        <dbReference type="ARBA" id="ARBA00023242"/>
    </source>
</evidence>
<dbReference type="GO" id="GO:0008270">
    <property type="term" value="F:zinc ion binding"/>
    <property type="evidence" value="ECO:0007669"/>
    <property type="project" value="InterPro"/>
</dbReference>
<protein>
    <submittedName>
        <fullName evidence="4">Zn(2)-C6 fungal-type domain-containing protein</fullName>
    </submittedName>
</protein>
<feature type="compositionally biased region" description="Low complexity" evidence="2">
    <location>
        <begin position="87"/>
        <end position="104"/>
    </location>
</feature>
<proteinExistence type="predicted"/>
<accession>A0A8H6XKV7</accession>
<feature type="region of interest" description="Disordered" evidence="2">
    <location>
        <begin position="56"/>
        <end position="104"/>
    </location>
</feature>
<dbReference type="EMBL" id="JACAZI010000017">
    <property type="protein sequence ID" value="KAF7342321.1"/>
    <property type="molecule type" value="Genomic_DNA"/>
</dbReference>
<name>A0A8H6XKV7_9AGAR</name>
<comment type="caution">
    <text evidence="4">The sequence shown here is derived from an EMBL/GenBank/DDBJ whole genome shotgun (WGS) entry which is preliminary data.</text>
</comment>
<evidence type="ECO:0000256" key="2">
    <source>
        <dbReference type="SAM" id="MobiDB-lite"/>
    </source>
</evidence>
<dbReference type="CDD" id="cd00067">
    <property type="entry name" value="GAL4"/>
    <property type="match status" value="1"/>
</dbReference>
<gene>
    <name evidence="4" type="ORF">MVEN_01820500</name>
</gene>
<dbReference type="PANTHER" id="PTHR31668">
    <property type="entry name" value="GLUCOSE TRANSPORT TRANSCRIPTION REGULATOR RGT1-RELATED-RELATED"/>
    <property type="match status" value="1"/>
</dbReference>
<dbReference type="Gene3D" id="4.10.240.10">
    <property type="entry name" value="Zn(2)-C6 fungal-type DNA-binding domain"/>
    <property type="match status" value="1"/>
</dbReference>
<dbReference type="InterPro" id="IPR001138">
    <property type="entry name" value="Zn2Cys6_DnaBD"/>
</dbReference>
<evidence type="ECO:0000313" key="4">
    <source>
        <dbReference type="EMBL" id="KAF7342321.1"/>
    </source>
</evidence>
<dbReference type="PROSITE" id="PS00463">
    <property type="entry name" value="ZN2_CY6_FUNGAL_1"/>
    <property type="match status" value="1"/>
</dbReference>
<dbReference type="SMART" id="SM00066">
    <property type="entry name" value="GAL4"/>
    <property type="match status" value="1"/>
</dbReference>
<dbReference type="PROSITE" id="PS50048">
    <property type="entry name" value="ZN2_CY6_FUNGAL_2"/>
    <property type="match status" value="1"/>
</dbReference>
<dbReference type="GO" id="GO:0000981">
    <property type="term" value="F:DNA-binding transcription factor activity, RNA polymerase II-specific"/>
    <property type="evidence" value="ECO:0007669"/>
    <property type="project" value="InterPro"/>
</dbReference>
<evidence type="ECO:0000259" key="3">
    <source>
        <dbReference type="PROSITE" id="PS50048"/>
    </source>
</evidence>
<sequence>MSQSLFDIPKRVAVACSNCRDRKVKCIHESSQRSCMRCRFNGLPCQYIATRKQRARSRNAGIKSASSRNCTRNPKRTSPLPPPSPVGAPGSPTSEGSVESSLDGSLGGFSPSGLGFLDLDFSLPPPATAEYIFPTTSHHIHPWTGHDYRPVGPPPSPYLAPIRISRHGSGVASPMVPIQNDLQSEMYLSSAPAVSLDCNFEIPTVYPINHAEYGWNESIHASQCYCVCTAVDPLYF</sequence>
<dbReference type="SUPFAM" id="SSF57701">
    <property type="entry name" value="Zn2/Cys6 DNA-binding domain"/>
    <property type="match status" value="1"/>
</dbReference>
<reference evidence="4" key="1">
    <citation type="submission" date="2020-05" db="EMBL/GenBank/DDBJ databases">
        <title>Mycena genomes resolve the evolution of fungal bioluminescence.</title>
        <authorList>
            <person name="Tsai I.J."/>
        </authorList>
    </citation>
    <scope>NUCLEOTIDE SEQUENCE</scope>
    <source>
        <strain evidence="4">CCC161011</strain>
    </source>
</reference>
<organism evidence="4 5">
    <name type="scientific">Mycena venus</name>
    <dbReference type="NCBI Taxonomy" id="2733690"/>
    <lineage>
        <taxon>Eukaryota</taxon>
        <taxon>Fungi</taxon>
        <taxon>Dikarya</taxon>
        <taxon>Basidiomycota</taxon>
        <taxon>Agaricomycotina</taxon>
        <taxon>Agaricomycetes</taxon>
        <taxon>Agaricomycetidae</taxon>
        <taxon>Agaricales</taxon>
        <taxon>Marasmiineae</taxon>
        <taxon>Mycenaceae</taxon>
        <taxon>Mycena</taxon>
    </lineage>
</organism>
<dbReference type="AlphaFoldDB" id="A0A8H6XKV7"/>
<dbReference type="Proteomes" id="UP000620124">
    <property type="component" value="Unassembled WGS sequence"/>
</dbReference>
<keyword evidence="5" id="KW-1185">Reference proteome</keyword>
<dbReference type="InterPro" id="IPR050797">
    <property type="entry name" value="Carb_Metab_Trans_Reg"/>
</dbReference>